<sequence length="505" mass="52798">MLVVVALVVAGCSPTTKHQSSVQTTAGSAATSAPDASSAPDADLERFYSQRLEWEDCDAGECATAVVPVDYADPGGETTSLALARSRASGDRIGSLLLNPGGPGGSGLDFLASARDTVSDDVQERYDLVGFDPRGVQHSEPAIACYDGPQMDELTAFDADYSTPEGVQAAIDRYADFSQACLERTGPLLGHVDTVSAARDLDVLRAALGDDRLHYLGYSYGTQLGATYAALFPGNVGRLVLDGAIDPTLTPEQSALEQAVGFENALRAYVTDCQAGASCPLGGGVDDGMQQVRRLLDRARSAPLDTGDDDRPLTQALAFTGIAVTLYSESYWSYLTSGLRAAIQDDDGSVLLTLSDAYYNRSSDGTYSANQTEAFWSIGCADGRPTADPDEMAAEAERIVAAAPTVGSLFTYGGVLCAQWAVPEVGGLDNYSATGAAPILVVGTTNDPATPYEQAVALTSILDSGVLLTYEGEGHTAYGRSNDCVTENVDAYLLDGEVPAEGTRC</sequence>
<feature type="domain" description="Peptidase S33 tripeptidyl aminopeptidase-like C-terminal" evidence="5">
    <location>
        <begin position="404"/>
        <end position="505"/>
    </location>
</feature>
<name>A0A4Y3KDX4_CELUD</name>
<accession>A0A4Y3KDX4</accession>
<dbReference type="Pfam" id="PF08386">
    <property type="entry name" value="Abhydrolase_4"/>
    <property type="match status" value="1"/>
</dbReference>
<comment type="similarity">
    <text evidence="1">Belongs to the peptidase S33 family.</text>
</comment>
<evidence type="ECO:0000313" key="7">
    <source>
        <dbReference type="Proteomes" id="UP000315842"/>
    </source>
</evidence>
<dbReference type="EMBL" id="BJLP01000024">
    <property type="protein sequence ID" value="GEA81208.1"/>
    <property type="molecule type" value="Genomic_DNA"/>
</dbReference>
<feature type="region of interest" description="Disordered" evidence="4">
    <location>
        <begin position="17"/>
        <end position="41"/>
    </location>
</feature>
<keyword evidence="2" id="KW-0732">Signal</keyword>
<dbReference type="SUPFAM" id="SSF53474">
    <property type="entry name" value="alpha/beta-Hydrolases"/>
    <property type="match status" value="1"/>
</dbReference>
<feature type="compositionally biased region" description="Low complexity" evidence="4">
    <location>
        <begin position="24"/>
        <end position="41"/>
    </location>
</feature>
<dbReference type="GO" id="GO:0016787">
    <property type="term" value="F:hydrolase activity"/>
    <property type="evidence" value="ECO:0007669"/>
    <property type="project" value="UniProtKB-KW"/>
</dbReference>
<dbReference type="InterPro" id="IPR013595">
    <property type="entry name" value="Pept_S33_TAP-like_C"/>
</dbReference>
<gene>
    <name evidence="6" type="ORF">CUD01_16520</name>
</gene>
<dbReference type="PANTHER" id="PTHR43248">
    <property type="entry name" value="2-SUCCINYL-6-HYDROXY-2,4-CYCLOHEXADIENE-1-CARBOXYLATE SYNTHASE"/>
    <property type="match status" value="1"/>
</dbReference>
<protein>
    <submittedName>
        <fullName evidence="6">Alpha/beta hydrolase</fullName>
    </submittedName>
</protein>
<evidence type="ECO:0000313" key="6">
    <source>
        <dbReference type="EMBL" id="GEA81208.1"/>
    </source>
</evidence>
<dbReference type="InterPro" id="IPR029058">
    <property type="entry name" value="AB_hydrolase_fold"/>
</dbReference>
<evidence type="ECO:0000256" key="1">
    <source>
        <dbReference type="ARBA" id="ARBA00010088"/>
    </source>
</evidence>
<comment type="caution">
    <text evidence="6">The sequence shown here is derived from an EMBL/GenBank/DDBJ whole genome shotgun (WGS) entry which is preliminary data.</text>
</comment>
<reference evidence="6 7" key="1">
    <citation type="submission" date="2019-06" db="EMBL/GenBank/DDBJ databases">
        <title>Whole genome shotgun sequence of Cellulomonas uda NBRC 3747.</title>
        <authorList>
            <person name="Hosoyama A."/>
            <person name="Uohara A."/>
            <person name="Ohji S."/>
            <person name="Ichikawa N."/>
        </authorList>
    </citation>
    <scope>NUCLEOTIDE SEQUENCE [LARGE SCALE GENOMIC DNA]</scope>
    <source>
        <strain evidence="6 7">NBRC 3747</strain>
    </source>
</reference>
<dbReference type="InterPro" id="IPR051601">
    <property type="entry name" value="Serine_prot/Carboxylest_S33"/>
</dbReference>
<dbReference type="Proteomes" id="UP000315842">
    <property type="component" value="Unassembled WGS sequence"/>
</dbReference>
<dbReference type="Gene3D" id="3.40.50.1820">
    <property type="entry name" value="alpha/beta hydrolase"/>
    <property type="match status" value="1"/>
</dbReference>
<evidence type="ECO:0000256" key="3">
    <source>
        <dbReference type="ARBA" id="ARBA00022801"/>
    </source>
</evidence>
<keyword evidence="7" id="KW-1185">Reference proteome</keyword>
<dbReference type="PANTHER" id="PTHR43248:SF29">
    <property type="entry name" value="TRIPEPTIDYL AMINOPEPTIDASE"/>
    <property type="match status" value="1"/>
</dbReference>
<dbReference type="AlphaFoldDB" id="A0A4Y3KDX4"/>
<evidence type="ECO:0000256" key="4">
    <source>
        <dbReference type="SAM" id="MobiDB-lite"/>
    </source>
</evidence>
<evidence type="ECO:0000259" key="5">
    <source>
        <dbReference type="Pfam" id="PF08386"/>
    </source>
</evidence>
<proteinExistence type="inferred from homology"/>
<organism evidence="6 7">
    <name type="scientific">Cellulomonas uda</name>
    <dbReference type="NCBI Taxonomy" id="1714"/>
    <lineage>
        <taxon>Bacteria</taxon>
        <taxon>Bacillati</taxon>
        <taxon>Actinomycetota</taxon>
        <taxon>Actinomycetes</taxon>
        <taxon>Micrococcales</taxon>
        <taxon>Cellulomonadaceae</taxon>
        <taxon>Cellulomonas</taxon>
    </lineage>
</organism>
<evidence type="ECO:0000256" key="2">
    <source>
        <dbReference type="ARBA" id="ARBA00022729"/>
    </source>
</evidence>
<keyword evidence="3 6" id="KW-0378">Hydrolase</keyword>